<dbReference type="InterPro" id="IPR043502">
    <property type="entry name" value="DNA/RNA_pol_sf"/>
</dbReference>
<gene>
    <name evidence="4" type="ORF">Tco_0729055</name>
</gene>
<keyword evidence="5" id="KW-1185">Reference proteome</keyword>
<feature type="compositionally biased region" description="Low complexity" evidence="2">
    <location>
        <begin position="133"/>
        <end position="143"/>
    </location>
</feature>
<dbReference type="PANTHER" id="PTHR11439">
    <property type="entry name" value="GAG-POL-RELATED RETROTRANSPOSON"/>
    <property type="match status" value="1"/>
</dbReference>
<reference evidence="4" key="1">
    <citation type="journal article" date="2022" name="Int. J. Mol. Sci.">
        <title>Draft Genome of Tanacetum Coccineum: Genomic Comparison of Closely Related Tanacetum-Family Plants.</title>
        <authorList>
            <person name="Yamashiro T."/>
            <person name="Shiraishi A."/>
            <person name="Nakayama K."/>
            <person name="Satake H."/>
        </authorList>
    </citation>
    <scope>NUCLEOTIDE SEQUENCE</scope>
</reference>
<organism evidence="4 5">
    <name type="scientific">Tanacetum coccineum</name>
    <dbReference type="NCBI Taxonomy" id="301880"/>
    <lineage>
        <taxon>Eukaryota</taxon>
        <taxon>Viridiplantae</taxon>
        <taxon>Streptophyta</taxon>
        <taxon>Embryophyta</taxon>
        <taxon>Tracheophyta</taxon>
        <taxon>Spermatophyta</taxon>
        <taxon>Magnoliopsida</taxon>
        <taxon>eudicotyledons</taxon>
        <taxon>Gunneridae</taxon>
        <taxon>Pentapetalae</taxon>
        <taxon>asterids</taxon>
        <taxon>campanulids</taxon>
        <taxon>Asterales</taxon>
        <taxon>Asteraceae</taxon>
        <taxon>Asteroideae</taxon>
        <taxon>Anthemideae</taxon>
        <taxon>Anthemidinae</taxon>
        <taxon>Tanacetum</taxon>
    </lineage>
</organism>
<evidence type="ECO:0000313" key="4">
    <source>
        <dbReference type="EMBL" id="GJS79174.1"/>
    </source>
</evidence>
<accession>A0ABQ4YMU5</accession>
<name>A0ABQ4YMU5_9ASTR</name>
<evidence type="ECO:0000313" key="5">
    <source>
        <dbReference type="Proteomes" id="UP001151760"/>
    </source>
</evidence>
<dbReference type="Pfam" id="PF07727">
    <property type="entry name" value="RVT_2"/>
    <property type="match status" value="1"/>
</dbReference>
<feature type="region of interest" description="Disordered" evidence="2">
    <location>
        <begin position="59"/>
        <end position="88"/>
    </location>
</feature>
<feature type="region of interest" description="Disordered" evidence="2">
    <location>
        <begin position="906"/>
        <end position="944"/>
    </location>
</feature>
<proteinExistence type="predicted"/>
<protein>
    <submittedName>
        <fullName evidence="4">Ribonuclease H-like domain-containing protein</fullName>
    </submittedName>
</protein>
<feature type="coiled-coil region" evidence="1">
    <location>
        <begin position="88"/>
        <end position="115"/>
    </location>
</feature>
<feature type="domain" description="Reverse transcriptase Ty1/copia-type" evidence="3">
    <location>
        <begin position="244"/>
        <end position="428"/>
    </location>
</feature>
<feature type="compositionally biased region" description="Basic and acidic residues" evidence="2">
    <location>
        <begin position="62"/>
        <end position="72"/>
    </location>
</feature>
<dbReference type="SUPFAM" id="SSF56672">
    <property type="entry name" value="DNA/RNA polymerases"/>
    <property type="match status" value="1"/>
</dbReference>
<dbReference type="EMBL" id="BQNB010010579">
    <property type="protein sequence ID" value="GJS79174.1"/>
    <property type="molecule type" value="Genomic_DNA"/>
</dbReference>
<feature type="region of interest" description="Disordered" evidence="2">
    <location>
        <begin position="130"/>
        <end position="158"/>
    </location>
</feature>
<comment type="caution">
    <text evidence="4">The sequence shown here is derived from an EMBL/GenBank/DDBJ whole genome shotgun (WGS) entry which is preliminary data.</text>
</comment>
<feature type="region of interest" description="Disordered" evidence="2">
    <location>
        <begin position="960"/>
        <end position="1001"/>
    </location>
</feature>
<dbReference type="InterPro" id="IPR013103">
    <property type="entry name" value="RVT_2"/>
</dbReference>
<reference evidence="4" key="2">
    <citation type="submission" date="2022-01" db="EMBL/GenBank/DDBJ databases">
        <authorList>
            <person name="Yamashiro T."/>
            <person name="Shiraishi A."/>
            <person name="Satake H."/>
            <person name="Nakayama K."/>
        </authorList>
    </citation>
    <scope>NUCLEOTIDE SEQUENCE</scope>
</reference>
<evidence type="ECO:0000259" key="3">
    <source>
        <dbReference type="Pfam" id="PF07727"/>
    </source>
</evidence>
<dbReference type="CDD" id="cd09272">
    <property type="entry name" value="RNase_HI_RT_Ty1"/>
    <property type="match status" value="1"/>
</dbReference>
<dbReference type="Proteomes" id="UP001151760">
    <property type="component" value="Unassembled WGS sequence"/>
</dbReference>
<sequence length="1466" mass="165742">MNYQPVIAENKANKTAAPKEANHSAGTQDNIDAGNSEMEAELAQEYFVLPLWSFYTSTVKSSEAKNRDEKPNGDTGPKTNEEPKDQEDQAFLEELQRLKRQEKEANNAAKVLRKEFAQCTKDLLLQPGAARATSTNTVNTVSTPISTASPSRVFSAGGPDLPNNNQDDSQIPALEDNNLSDVIFTNASYDDEGVVDDFTNLENTVNIEPKKISQALEDESWVDTMQEELLNKKDERGVVVRNKARIEAIRIFLAFASYMGFIVYQMDVKSAFLYGIIDEEVYVSQPLSFIDLKFPKKVYKVVKALYGLHQAPRAWYATLSTFLLKSGYRRGTIDKTLFIKKDRNDIMLVQVYVDDIIFGSTKKSWCDEFEALMKSRFQMSSMGELTFFLGLQVQQKEDGIFISQDKYVAEILKKFDFDSVKTASTPIETQKPLIKDEEAADVDVHLYRSMIGSLMYLTASRPDIMYAVCACSRFQVTPKTSHLHAVKRIFRYLKGKPKLGLWYPRVSSFDLEAYSDSDYAGANLDRKSTTGGCQFLGRRLISWQCKKQTIVATSTTEAEYVAASNYCRQVLWIQNQMLDYSCISSGEAKWQVDLLYSLENDVKFWNTATFKTVNDVSYIKAKVAGKTVSISEASIRRDLLFNDVDGIDCLTNQEIYENLQLMGYEGDLTILTFQKALFSPPWKYLIHTLIHCLSSKSTSWDQFPINIASALICLATDRKFNFSKMIFEGMIRNLDAKKQFLMYPRFVQVFLNNQLSNLPAPLDNLPIPVLTKKVFTNMAKQGLHFSGHVTPLFPNMLAQAVVDEGEGSGQPTEPQPTPSPTQPSIGDQPRIPHDSPLSGGHTSDRAEGGLNLDELLVLCTNLSNRVLALETSKDAQAAEILNLKTRIKKLEKKCKPSISHHRAWLRSVSRLSRKKKLGKKESVSKQGRKNTKSGPKLDDSTFDDLDADLAHGMDYMETKEAVNEGRQSNKTKELNLDVEDKGSGEKGGSTVSTARPDIDTARPEVHTANAPVSTAGVTISTIDPEVSAVEPRTPPTTTSIFDDEDITMAQTLIKMKEEKSKEKGVAFKDVEDSSRPMRSITTLKPLPSIDPKDKGKGILVEEEPVKIKRKDQGIDQIERDEELAHKLHEEELAEIARIQEEKAAQEEASRVAIMEMFDEVQAGIDADALFAAKLQQEEREEYTIEERAKFLAETIAAQRKFRAAQRAAEIRSRPPTKSQLRNLMMTYLKNMGDDVVKDSKKAAGEDTLKKKEVLKEPDKSDLEEEEGLKTFLKIVPDIKGIIDYEVLEKIFLIINWESKFYHYDIHGAEGIYYRIFRSDGSSGWIKTFFEMVTRFDRLDLVELYNLVMQKFKTITPEGVDLVFWGDLRTMFDKNAKDELWQNQERWNIKSWNFYKNCGVHSLTLEDGTEIHMLAERKYPLTKETLERMISLKLIAESASDSAYDLLRFIQKQIDEAGSHDGGEKDL</sequence>
<keyword evidence="1" id="KW-0175">Coiled coil</keyword>
<feature type="region of interest" description="Disordered" evidence="2">
    <location>
        <begin position="804"/>
        <end position="846"/>
    </location>
</feature>
<feature type="compositionally biased region" description="Basic and acidic residues" evidence="2">
    <location>
        <begin position="970"/>
        <end position="984"/>
    </location>
</feature>
<dbReference type="PANTHER" id="PTHR11439:SF495">
    <property type="entry name" value="REVERSE TRANSCRIPTASE, RNA-DEPENDENT DNA POLYMERASE-RELATED"/>
    <property type="match status" value="1"/>
</dbReference>
<feature type="region of interest" description="Disordered" evidence="2">
    <location>
        <begin position="1"/>
        <end position="37"/>
    </location>
</feature>
<evidence type="ECO:0000256" key="1">
    <source>
        <dbReference type="SAM" id="Coils"/>
    </source>
</evidence>
<evidence type="ECO:0000256" key="2">
    <source>
        <dbReference type="SAM" id="MobiDB-lite"/>
    </source>
</evidence>